<accession>A0A4D6NCN7</accession>
<protein>
    <submittedName>
        <fullName evidence="1">Uncharacterized protein</fullName>
    </submittedName>
</protein>
<dbReference type="EMBL" id="CP039354">
    <property type="protein sequence ID" value="QCE10651.1"/>
    <property type="molecule type" value="Genomic_DNA"/>
</dbReference>
<gene>
    <name evidence="1" type="ORF">DEO72_LG10g1882</name>
</gene>
<name>A0A4D6NCN7_VIGUN</name>
<organism evidence="1 2">
    <name type="scientific">Vigna unguiculata</name>
    <name type="common">Cowpea</name>
    <dbReference type="NCBI Taxonomy" id="3917"/>
    <lineage>
        <taxon>Eukaryota</taxon>
        <taxon>Viridiplantae</taxon>
        <taxon>Streptophyta</taxon>
        <taxon>Embryophyta</taxon>
        <taxon>Tracheophyta</taxon>
        <taxon>Spermatophyta</taxon>
        <taxon>Magnoliopsida</taxon>
        <taxon>eudicotyledons</taxon>
        <taxon>Gunneridae</taxon>
        <taxon>Pentapetalae</taxon>
        <taxon>rosids</taxon>
        <taxon>fabids</taxon>
        <taxon>Fabales</taxon>
        <taxon>Fabaceae</taxon>
        <taxon>Papilionoideae</taxon>
        <taxon>50 kb inversion clade</taxon>
        <taxon>NPAAA clade</taxon>
        <taxon>indigoferoid/millettioid clade</taxon>
        <taxon>Phaseoleae</taxon>
        <taxon>Vigna</taxon>
    </lineage>
</organism>
<evidence type="ECO:0000313" key="1">
    <source>
        <dbReference type="EMBL" id="QCE10651.1"/>
    </source>
</evidence>
<evidence type="ECO:0000313" key="2">
    <source>
        <dbReference type="Proteomes" id="UP000501690"/>
    </source>
</evidence>
<dbReference type="AlphaFoldDB" id="A0A4D6NCN7"/>
<proteinExistence type="predicted"/>
<reference evidence="1 2" key="1">
    <citation type="submission" date="2019-04" db="EMBL/GenBank/DDBJ databases">
        <title>An improved genome assembly and genetic linkage map for asparagus bean, Vigna unguiculata ssp. sesquipedialis.</title>
        <authorList>
            <person name="Xia Q."/>
            <person name="Zhang R."/>
            <person name="Dong Y."/>
        </authorList>
    </citation>
    <scope>NUCLEOTIDE SEQUENCE [LARGE SCALE GENOMIC DNA]</scope>
    <source>
        <tissue evidence="1">Leaf</tissue>
    </source>
</reference>
<keyword evidence="2" id="KW-1185">Reference proteome</keyword>
<dbReference type="Proteomes" id="UP000501690">
    <property type="component" value="Linkage Group LG10"/>
</dbReference>
<sequence length="165" mass="18842">MMVAALLLLRGGFRRGDVASRFSQGCSWWLVKHGVGSCCFRRAMEVLERQWWLPVLQVKVVCVTALLWRWCDGGALQLHERRGWLSWRCWNGGCCFRRVELLAWKRKSASVMARRGGVDGGRWWRERWRHCCSCDGDGTVARWCGGCVDVFAGASWWQVCDGAAA</sequence>